<geneLocation type="plasmid" evidence="1 2">
    <name>pCHA6605.01</name>
</geneLocation>
<protein>
    <recommendedName>
        <fullName evidence="3">DUF2281 domain-containing protein</fullName>
    </recommendedName>
</protein>
<dbReference type="EMBL" id="CP003601">
    <property type="protein sequence ID" value="AFY97136.1"/>
    <property type="molecule type" value="Genomic_DNA"/>
</dbReference>
<dbReference type="RefSeq" id="WP_015329020.1">
    <property type="nucleotide sequence ID" value="NC_020053.1"/>
</dbReference>
<dbReference type="HOGENOM" id="CLU_2286447_0_0_3"/>
<dbReference type="AlphaFoldDB" id="K9URN8"/>
<name>K9URN8_CHAP6</name>
<organism evidence="1 2">
    <name type="scientific">Chamaesiphon minutus (strain ATCC 27169 / PCC 6605)</name>
    <dbReference type="NCBI Taxonomy" id="1173020"/>
    <lineage>
        <taxon>Bacteria</taxon>
        <taxon>Bacillati</taxon>
        <taxon>Cyanobacteriota</taxon>
        <taxon>Cyanophyceae</taxon>
        <taxon>Gomontiellales</taxon>
        <taxon>Chamaesiphonaceae</taxon>
        <taxon>Chamaesiphon</taxon>
    </lineage>
</organism>
<dbReference type="OrthoDB" id="490187at2"/>
<dbReference type="KEGG" id="cmp:Cha6605_6312"/>
<dbReference type="Proteomes" id="UP000010366">
    <property type="component" value="Plasmid pCHA6605.01"/>
</dbReference>
<evidence type="ECO:0000313" key="1">
    <source>
        <dbReference type="EMBL" id="AFY97136.1"/>
    </source>
</evidence>
<evidence type="ECO:0000313" key="2">
    <source>
        <dbReference type="Proteomes" id="UP000010366"/>
    </source>
</evidence>
<keyword evidence="2" id="KW-1185">Reference proteome</keyword>
<gene>
    <name evidence="1" type="ORF">Cha6605_6312</name>
</gene>
<proteinExistence type="predicted"/>
<keyword evidence="1" id="KW-0614">Plasmid</keyword>
<evidence type="ECO:0008006" key="3">
    <source>
        <dbReference type="Google" id="ProtNLM"/>
    </source>
</evidence>
<reference evidence="1 2" key="1">
    <citation type="submission" date="2012-05" db="EMBL/GenBank/DDBJ databases">
        <title>Noncontiguous Finished plasmid 1 of genome of Chamaesiphon sp. PCC 6605.</title>
        <authorList>
            <consortium name="US DOE Joint Genome Institute"/>
            <person name="Gugger M."/>
            <person name="Coursin T."/>
            <person name="Rippka R."/>
            <person name="Tandeau De Marsac N."/>
            <person name="Huntemann M."/>
            <person name="Wei C.-L."/>
            <person name="Han J."/>
            <person name="Detter J.C."/>
            <person name="Han C."/>
            <person name="Tapia R."/>
            <person name="Chen A."/>
            <person name="Kyrpides N."/>
            <person name="Mavromatis K."/>
            <person name="Markowitz V."/>
            <person name="Szeto E."/>
            <person name="Ivanova N."/>
            <person name="Pagani I."/>
            <person name="Pati A."/>
            <person name="Goodwin L."/>
            <person name="Nordberg H.P."/>
            <person name="Cantor M.N."/>
            <person name="Hua S.X."/>
            <person name="Woyke T."/>
            <person name="Kerfeld C.A."/>
        </authorList>
    </citation>
    <scope>NUCLEOTIDE SEQUENCE [LARGE SCALE GENOMIC DNA]</scope>
    <source>
        <strain evidence="2">ATCC 27169 / PCC 6605</strain>
        <plasmid evidence="2">Plasmid pCHA6605.01</plasmid>
    </source>
</reference>
<dbReference type="eggNOG" id="ENOG503366A">
    <property type="taxonomic scope" value="Bacteria"/>
</dbReference>
<sequence length="101" mass="11636">MQTSIDYEQIVINNLRQLSPTQQQEVVNFTEFLRQKFTQATTGSVLSLQQLANLPVKERHQHLKATIASTANDFLTDPELTEFSVLDGEGWEIDNDKEQWK</sequence>
<accession>K9URN8</accession>